<name>B7J7N5_ACIF2</name>
<dbReference type="HOGENOM" id="CLU_1648441_0_0_6"/>
<evidence type="ECO:0000313" key="3">
    <source>
        <dbReference type="Proteomes" id="UP000001362"/>
    </source>
</evidence>
<proteinExistence type="predicted"/>
<accession>B7J7N5</accession>
<reference evidence="2 3" key="1">
    <citation type="journal article" date="2008" name="BMC Genomics">
        <title>Acidithiobacillus ferrooxidans metabolism: from genome sequence to industrial applications.</title>
        <authorList>
            <person name="Valdes J."/>
            <person name="Pedroso I."/>
            <person name="Quatrini R."/>
            <person name="Dodson R.J."/>
            <person name="Tettelin H."/>
            <person name="Blake R.II."/>
            <person name="Eisen J.A."/>
            <person name="Holmes D.S."/>
        </authorList>
    </citation>
    <scope>NUCLEOTIDE SEQUENCE [LARGE SCALE GENOMIC DNA]</scope>
    <source>
        <strain evidence="3">ATCC 23270 / DSM 14882 / CIP 104768 / NCIMB 8455</strain>
    </source>
</reference>
<dbReference type="KEGG" id="afr:AFE_2568"/>
<dbReference type="AlphaFoldDB" id="B7J7N5"/>
<gene>
    <name evidence="2" type="ordered locus">AFE_2568</name>
</gene>
<dbReference type="PaxDb" id="243159-AFE_2568"/>
<evidence type="ECO:0000256" key="1">
    <source>
        <dbReference type="SAM" id="MobiDB-lite"/>
    </source>
</evidence>
<organism evidence="2 3">
    <name type="scientific">Acidithiobacillus ferrooxidans (strain ATCC 23270 / DSM 14882 / CIP 104768 / NCIMB 8455)</name>
    <name type="common">Ferrobacillus ferrooxidans (strain ATCC 23270)</name>
    <dbReference type="NCBI Taxonomy" id="243159"/>
    <lineage>
        <taxon>Bacteria</taxon>
        <taxon>Pseudomonadati</taxon>
        <taxon>Pseudomonadota</taxon>
        <taxon>Acidithiobacillia</taxon>
        <taxon>Acidithiobacillales</taxon>
        <taxon>Acidithiobacillaceae</taxon>
        <taxon>Acidithiobacillus</taxon>
    </lineage>
</organism>
<keyword evidence="3" id="KW-1185">Reference proteome</keyword>
<evidence type="ECO:0000313" key="2">
    <source>
        <dbReference type="EMBL" id="ACK78987.1"/>
    </source>
</evidence>
<dbReference type="EMBL" id="CP001219">
    <property type="protein sequence ID" value="ACK78987.1"/>
    <property type="molecule type" value="Genomic_DNA"/>
</dbReference>
<protein>
    <submittedName>
        <fullName evidence="2">Uncharacterized protein</fullName>
    </submittedName>
</protein>
<sequence>MGLHLRRRKTYHGQQAPQRPVTILMAFVGNPGWSSGPRFGSAVPGTTAHVRGSLSCSRQAGMDESCPTMTREGYETLWKPTQIRQKTFRTCIMSKPSVSTTICSPRCVRQLRLMHRTCRTRRSPAGPAARETIRPSRYPSKPEAMNTCSIFIHPSERLTA</sequence>
<dbReference type="STRING" id="243159.AFE_2568"/>
<dbReference type="Proteomes" id="UP000001362">
    <property type="component" value="Chromosome"/>
</dbReference>
<feature type="region of interest" description="Disordered" evidence="1">
    <location>
        <begin position="120"/>
        <end position="139"/>
    </location>
</feature>